<sequence>MLADFLGGKVTELPTVYVGMPLGVNTTQKGIWSGVIGKGEVKLTNRKMQYLSMGGRLTLISSLLDALPTYMMFLFPSPVSQMGYHEKKQGSGRNVIMNLKAQKQSLMLKWLCRYATKG</sequence>
<dbReference type="PANTHER" id="PTHR33116:SF85">
    <property type="entry name" value="REVERSE TRANSCRIPTASE ZINC-BINDING DOMAIN-CONTAINING PROTEIN"/>
    <property type="match status" value="1"/>
</dbReference>
<organism evidence="1">
    <name type="scientific">Solanum chacoense</name>
    <name type="common">Chaco potato</name>
    <dbReference type="NCBI Taxonomy" id="4108"/>
    <lineage>
        <taxon>Eukaryota</taxon>
        <taxon>Viridiplantae</taxon>
        <taxon>Streptophyta</taxon>
        <taxon>Embryophyta</taxon>
        <taxon>Tracheophyta</taxon>
        <taxon>Spermatophyta</taxon>
        <taxon>Magnoliopsida</taxon>
        <taxon>eudicotyledons</taxon>
        <taxon>Gunneridae</taxon>
        <taxon>Pentapetalae</taxon>
        <taxon>asterids</taxon>
        <taxon>lamiids</taxon>
        <taxon>Solanales</taxon>
        <taxon>Solanaceae</taxon>
        <taxon>Solanoideae</taxon>
        <taxon>Solaneae</taxon>
        <taxon>Solanum</taxon>
    </lineage>
</organism>
<accession>A0A0V0HRU8</accession>
<dbReference type="PANTHER" id="PTHR33116">
    <property type="entry name" value="REVERSE TRANSCRIPTASE ZINC-BINDING DOMAIN-CONTAINING PROTEIN-RELATED-RELATED"/>
    <property type="match status" value="1"/>
</dbReference>
<evidence type="ECO:0000313" key="1">
    <source>
        <dbReference type="EMBL" id="JAP22617.1"/>
    </source>
</evidence>
<dbReference type="EMBL" id="GEDG01016375">
    <property type="protein sequence ID" value="JAP22617.1"/>
    <property type="molecule type" value="Transcribed_RNA"/>
</dbReference>
<reference evidence="1" key="1">
    <citation type="submission" date="2015-12" db="EMBL/GenBank/DDBJ databases">
        <title>Gene expression during late stages of embryo sac development: a critical building block for successful pollen-pistil interactions.</title>
        <authorList>
            <person name="Liu Y."/>
            <person name="Joly V."/>
            <person name="Sabar M."/>
            <person name="Matton D.P."/>
        </authorList>
    </citation>
    <scope>NUCLEOTIDE SEQUENCE</scope>
</reference>
<proteinExistence type="predicted"/>
<name>A0A0V0HRU8_SOLCH</name>
<protein>
    <submittedName>
        <fullName evidence="1">Putative ovule protein</fullName>
    </submittedName>
</protein>
<dbReference type="AlphaFoldDB" id="A0A0V0HRU8"/>